<name>A0A8H3LEX3_9GLOM</name>
<feature type="compositionally biased region" description="Polar residues" evidence="1">
    <location>
        <begin position="66"/>
        <end position="81"/>
    </location>
</feature>
<dbReference type="Proteomes" id="UP000615446">
    <property type="component" value="Unassembled WGS sequence"/>
</dbReference>
<feature type="compositionally biased region" description="Basic and acidic residues" evidence="1">
    <location>
        <begin position="82"/>
        <end position="94"/>
    </location>
</feature>
<feature type="region of interest" description="Disordered" evidence="1">
    <location>
        <begin position="62"/>
        <end position="94"/>
    </location>
</feature>
<organism evidence="2 3">
    <name type="scientific">Rhizophagus clarus</name>
    <dbReference type="NCBI Taxonomy" id="94130"/>
    <lineage>
        <taxon>Eukaryota</taxon>
        <taxon>Fungi</taxon>
        <taxon>Fungi incertae sedis</taxon>
        <taxon>Mucoromycota</taxon>
        <taxon>Glomeromycotina</taxon>
        <taxon>Glomeromycetes</taxon>
        <taxon>Glomerales</taxon>
        <taxon>Glomeraceae</taxon>
        <taxon>Rhizophagus</taxon>
    </lineage>
</organism>
<gene>
    <name evidence="2" type="ORF">RCL2_001145100</name>
</gene>
<dbReference type="AlphaFoldDB" id="A0A8H3LEX3"/>
<sequence length="94" mass="10533">MASQNIPTPVCDLTIYLEGSVQRLPALEACLYGLSQIFSKSMAWLTLVQELDIVNTVDEDGFKTPPLTSSVNMKTQQTPLKQSKEKETRNERTD</sequence>
<proteinExistence type="predicted"/>
<comment type="caution">
    <text evidence="2">The sequence shown here is derived from an EMBL/GenBank/DDBJ whole genome shotgun (WGS) entry which is preliminary data.</text>
</comment>
<evidence type="ECO:0000256" key="1">
    <source>
        <dbReference type="SAM" id="MobiDB-lite"/>
    </source>
</evidence>
<protein>
    <submittedName>
        <fullName evidence="2">Uncharacterized protein</fullName>
    </submittedName>
</protein>
<dbReference type="EMBL" id="BLAL01000079">
    <property type="protein sequence ID" value="GES84328.1"/>
    <property type="molecule type" value="Genomic_DNA"/>
</dbReference>
<evidence type="ECO:0000313" key="3">
    <source>
        <dbReference type="Proteomes" id="UP000615446"/>
    </source>
</evidence>
<accession>A0A8H3LEX3</accession>
<reference evidence="2" key="1">
    <citation type="submission" date="2019-10" db="EMBL/GenBank/DDBJ databases">
        <title>Conservation and host-specific expression of non-tandemly repeated heterogenous ribosome RNA gene in arbuscular mycorrhizal fungi.</title>
        <authorList>
            <person name="Maeda T."/>
            <person name="Kobayashi Y."/>
            <person name="Nakagawa T."/>
            <person name="Ezawa T."/>
            <person name="Yamaguchi K."/>
            <person name="Bino T."/>
            <person name="Nishimoto Y."/>
            <person name="Shigenobu S."/>
            <person name="Kawaguchi M."/>
        </authorList>
    </citation>
    <scope>NUCLEOTIDE SEQUENCE</scope>
    <source>
        <strain evidence="2">HR1</strain>
    </source>
</reference>
<evidence type="ECO:0000313" key="2">
    <source>
        <dbReference type="EMBL" id="GES84328.1"/>
    </source>
</evidence>